<sequence length="95" mass="9654">MRLLAKLGLAALASVALLPLTSSAPANNHRNHKITICHIPPGNPANAHSITVSINALDAHLAHGDFVGSCNGTPPPPPPPPPPTDPGDGGEWAPM</sequence>
<feature type="chain" id="PRO_5026995670" evidence="2">
    <location>
        <begin position="27"/>
        <end position="95"/>
    </location>
</feature>
<organism evidence="3">
    <name type="scientific">uncultured Cytophagales bacterium</name>
    <dbReference type="NCBI Taxonomy" id="158755"/>
    <lineage>
        <taxon>Bacteria</taxon>
        <taxon>Pseudomonadati</taxon>
        <taxon>Bacteroidota</taxon>
        <taxon>Sphingobacteriia</taxon>
        <taxon>Sphingobacteriales</taxon>
        <taxon>environmental samples</taxon>
    </lineage>
</organism>
<accession>A0A6J4K4N5</accession>
<reference evidence="3" key="1">
    <citation type="submission" date="2020-02" db="EMBL/GenBank/DDBJ databases">
        <authorList>
            <person name="Meier V. D."/>
        </authorList>
    </citation>
    <scope>NUCLEOTIDE SEQUENCE</scope>
    <source>
        <strain evidence="3">AVDCRST_MAG56</strain>
    </source>
</reference>
<dbReference type="EMBL" id="CADCTQ010000409">
    <property type="protein sequence ID" value="CAA9294963.1"/>
    <property type="molecule type" value="Genomic_DNA"/>
</dbReference>
<feature type="region of interest" description="Disordered" evidence="1">
    <location>
        <begin position="65"/>
        <end position="95"/>
    </location>
</feature>
<keyword evidence="2" id="KW-0732">Signal</keyword>
<dbReference type="AlphaFoldDB" id="A0A6J4K4N5"/>
<protein>
    <submittedName>
        <fullName evidence="3">Putative lipoprotein</fullName>
    </submittedName>
</protein>
<name>A0A6J4K4N5_9SPHI</name>
<evidence type="ECO:0000313" key="3">
    <source>
        <dbReference type="EMBL" id="CAA9294963.1"/>
    </source>
</evidence>
<evidence type="ECO:0000256" key="2">
    <source>
        <dbReference type="SAM" id="SignalP"/>
    </source>
</evidence>
<evidence type="ECO:0000256" key="1">
    <source>
        <dbReference type="SAM" id="MobiDB-lite"/>
    </source>
</evidence>
<feature type="compositionally biased region" description="Pro residues" evidence="1">
    <location>
        <begin position="73"/>
        <end position="85"/>
    </location>
</feature>
<gene>
    <name evidence="3" type="ORF">AVDCRST_MAG56-4956</name>
</gene>
<keyword evidence="3" id="KW-0449">Lipoprotein</keyword>
<proteinExistence type="predicted"/>
<feature type="signal peptide" evidence="2">
    <location>
        <begin position="1"/>
        <end position="26"/>
    </location>
</feature>